<proteinExistence type="predicted"/>
<dbReference type="EMBL" id="JQHM01000001">
    <property type="protein sequence ID" value="KFX07292.1"/>
    <property type="molecule type" value="Genomic_DNA"/>
</dbReference>
<name>A0A093RVU0_9GAMM</name>
<reference evidence="1 2" key="1">
    <citation type="submission" date="2014-08" db="EMBL/GenBank/DDBJ databases">
        <title>Genome sequences of NCPPB Pectobacterium isolates.</title>
        <authorList>
            <person name="Glover R.H."/>
            <person name="Sapp M."/>
            <person name="Elphinstone J."/>
        </authorList>
    </citation>
    <scope>NUCLEOTIDE SEQUENCE [LARGE SCALE GENOMIC DNA]</scope>
    <source>
        <strain evidence="1 2">NCPPB 2795</strain>
    </source>
</reference>
<accession>A0A093RVU0</accession>
<evidence type="ECO:0000313" key="2">
    <source>
        <dbReference type="Proteomes" id="UP000032874"/>
    </source>
</evidence>
<dbReference type="eggNOG" id="ENOG50336KV">
    <property type="taxonomic scope" value="Bacteria"/>
</dbReference>
<dbReference type="AlphaFoldDB" id="A0A093RVU0"/>
<sequence length="119" mass="13661">MDELIKRVAIDSREPNLIANIQNACRKKQAFCFGTENGRIVLVPKSRNGIPYVFVWLAVSAEQDGIARHLDEVRTLARMIGGRWIEFNTARKGFIRIAEKLGFERLHDEEGFMTFKIPL</sequence>
<evidence type="ECO:0000313" key="1">
    <source>
        <dbReference type="EMBL" id="KFX07292.1"/>
    </source>
</evidence>
<organism evidence="1 2">
    <name type="scientific">Pectobacterium betavasculorum</name>
    <dbReference type="NCBI Taxonomy" id="55207"/>
    <lineage>
        <taxon>Bacteria</taxon>
        <taxon>Pseudomonadati</taxon>
        <taxon>Pseudomonadota</taxon>
        <taxon>Gammaproteobacteria</taxon>
        <taxon>Enterobacterales</taxon>
        <taxon>Pectobacteriaceae</taxon>
        <taxon>Pectobacterium</taxon>
    </lineage>
</organism>
<comment type="caution">
    <text evidence="1">The sequence shown here is derived from an EMBL/GenBank/DDBJ whole genome shotgun (WGS) entry which is preliminary data.</text>
</comment>
<protein>
    <recommendedName>
        <fullName evidence="3">N-acetyltransferase domain-containing protein</fullName>
    </recommendedName>
</protein>
<dbReference type="RefSeq" id="WP_039322602.1">
    <property type="nucleotide sequence ID" value="NZ_JQHM01000001.1"/>
</dbReference>
<gene>
    <name evidence="1" type="ORF">KP22_04180</name>
</gene>
<dbReference type="STRING" id="55207.KP22_04180"/>
<evidence type="ECO:0008006" key="3">
    <source>
        <dbReference type="Google" id="ProtNLM"/>
    </source>
</evidence>
<dbReference type="Proteomes" id="UP000032874">
    <property type="component" value="Unassembled WGS sequence"/>
</dbReference>